<feature type="compositionally biased region" description="Basic and acidic residues" evidence="2">
    <location>
        <begin position="435"/>
        <end position="446"/>
    </location>
</feature>
<dbReference type="eggNOG" id="ENOG502SSWS">
    <property type="taxonomic scope" value="Eukaryota"/>
</dbReference>
<feature type="compositionally biased region" description="Low complexity" evidence="2">
    <location>
        <begin position="306"/>
        <end position="318"/>
    </location>
</feature>
<feature type="region of interest" description="Disordered" evidence="2">
    <location>
        <begin position="855"/>
        <end position="934"/>
    </location>
</feature>
<accession>A1CI91</accession>
<dbReference type="AlphaFoldDB" id="A1CI91"/>
<dbReference type="GeneID" id="4703777"/>
<organism evidence="3 4">
    <name type="scientific">Aspergillus clavatus (strain ATCC 1007 / CBS 513.65 / DSM 816 / NCTC 3887 / NRRL 1 / QM 1276 / 107)</name>
    <dbReference type="NCBI Taxonomy" id="344612"/>
    <lineage>
        <taxon>Eukaryota</taxon>
        <taxon>Fungi</taxon>
        <taxon>Dikarya</taxon>
        <taxon>Ascomycota</taxon>
        <taxon>Pezizomycotina</taxon>
        <taxon>Eurotiomycetes</taxon>
        <taxon>Eurotiomycetidae</taxon>
        <taxon>Eurotiales</taxon>
        <taxon>Aspergillaceae</taxon>
        <taxon>Aspergillus</taxon>
        <taxon>Aspergillus subgen. Fumigati</taxon>
    </lineage>
</organism>
<gene>
    <name evidence="3" type="ORF">ACLA_050680</name>
</gene>
<keyword evidence="1" id="KW-0175">Coiled coil</keyword>
<dbReference type="STRING" id="344612.A1CI91"/>
<feature type="region of interest" description="Disordered" evidence="2">
    <location>
        <begin position="407"/>
        <end position="453"/>
    </location>
</feature>
<feature type="region of interest" description="Disordered" evidence="2">
    <location>
        <begin position="478"/>
        <end position="568"/>
    </location>
</feature>
<feature type="compositionally biased region" description="Basic and acidic residues" evidence="2">
    <location>
        <begin position="873"/>
        <end position="883"/>
    </location>
</feature>
<dbReference type="EMBL" id="DS027054">
    <property type="protein sequence ID" value="EAW10596.1"/>
    <property type="molecule type" value="Genomic_DNA"/>
</dbReference>
<keyword evidence="4" id="KW-1185">Reference proteome</keyword>
<feature type="region of interest" description="Disordered" evidence="2">
    <location>
        <begin position="802"/>
        <end position="842"/>
    </location>
</feature>
<dbReference type="OMA" id="TPQDWVE"/>
<feature type="region of interest" description="Disordered" evidence="2">
    <location>
        <begin position="95"/>
        <end position="148"/>
    </location>
</feature>
<feature type="region of interest" description="Disordered" evidence="2">
    <location>
        <begin position="644"/>
        <end position="784"/>
    </location>
</feature>
<feature type="compositionally biased region" description="Polar residues" evidence="2">
    <location>
        <begin position="488"/>
        <end position="506"/>
    </location>
</feature>
<reference evidence="3 4" key="1">
    <citation type="journal article" date="2008" name="PLoS Genet.">
        <title>Genomic islands in the pathogenic filamentous fungus Aspergillus fumigatus.</title>
        <authorList>
            <person name="Fedorova N.D."/>
            <person name="Khaldi N."/>
            <person name="Joardar V.S."/>
            <person name="Maiti R."/>
            <person name="Amedeo P."/>
            <person name="Anderson M.J."/>
            <person name="Crabtree J."/>
            <person name="Silva J.C."/>
            <person name="Badger J.H."/>
            <person name="Albarraq A."/>
            <person name="Angiuoli S."/>
            <person name="Bussey H."/>
            <person name="Bowyer P."/>
            <person name="Cotty P.J."/>
            <person name="Dyer P.S."/>
            <person name="Egan A."/>
            <person name="Galens K."/>
            <person name="Fraser-Liggett C.M."/>
            <person name="Haas B.J."/>
            <person name="Inman J.M."/>
            <person name="Kent R."/>
            <person name="Lemieux S."/>
            <person name="Malavazi I."/>
            <person name="Orvis J."/>
            <person name="Roemer T."/>
            <person name="Ronning C.M."/>
            <person name="Sundaram J.P."/>
            <person name="Sutton G."/>
            <person name="Turner G."/>
            <person name="Venter J.C."/>
            <person name="White O.R."/>
            <person name="Whitty B.R."/>
            <person name="Youngman P."/>
            <person name="Wolfe K.H."/>
            <person name="Goldman G.H."/>
            <person name="Wortman J.R."/>
            <person name="Jiang B."/>
            <person name="Denning D.W."/>
            <person name="Nierman W.C."/>
        </authorList>
    </citation>
    <scope>NUCLEOTIDE SEQUENCE [LARGE SCALE GENOMIC DNA]</scope>
    <source>
        <strain evidence="4">ATCC 1007 / CBS 513.65 / DSM 816 / NCTC 3887 / NRRL 1</strain>
    </source>
</reference>
<feature type="compositionally biased region" description="Polar residues" evidence="2">
    <location>
        <begin position="347"/>
        <end position="359"/>
    </location>
</feature>
<evidence type="ECO:0000256" key="2">
    <source>
        <dbReference type="SAM" id="MobiDB-lite"/>
    </source>
</evidence>
<sequence>MDSPSRLNPGKTPSPCPPGALRQFVGMLIHPHRNVVAQWPFSSDRNTWRNTEKRKITGRVMLTILGGATGTPEPSTTPLVNPSSALLQDLLREQRATRASRGPAPDEYAEYMPHTPERSQSQSQAQEDAGSEKQRKVNSALSAGHKQPREMGIREMDQYISKINKQNFDLKLDIFHRAQQMAVLEKKLERMQQLEEEAQRTHGLEEELQELRGVEEDNQRLRESNEQLRQEIDKRDQAVTEAVELICQLEAKIEELETTHSSRPTTARPPTIDGSEVATPRACVTPDIPERSSSRNAITLGDQRRVSSGSRSLSRAPSFLREEHHSTAALRSLYITSESHPRPARSAMTQSESMNSVTEATEAESPRLSALSECSELMPYDTSKDLPVFDQIQLPVLEETIITKNTASYGPDTKKPPSKHARRSGWHQTQLESLSKTDTKKGKDQGRTVTLKTTQTLPFDNDIFLHGHNQKTRLENVFGSSRLPPTPDTMSTACATTTNRSNSSNAAEKAQPAQPSPARRKLHRPRSADEMTTRRSSINDAVLPSLNPNLSDVTLPRPSVDEDEETPVMFPLNGIPSKTSYFLGQRSSRRGMAYFRDVDDVLFNPVGIERVISKMEKDHYSPPASLGERTAAAMAALSPPLTPEDWIEAAKPGPRPTKKRPSARARNGAAPEHPETTGARAPSQSAFLARRHSVDSTIRNPSVSALPALALSRNPQPPAHEERDQRRRVHLRPPFLDRLTQPRRLQPSPITDSEDSGDGAPSPVIRKNRPIRSPKPLRTTQDGLATVRGHGELCVFALKDGDGKSTNAPQKTLPHSLTESNFRTHASTMRPSTSGGKEHKRRSSLSIFGWMKGGIGSHRKAGIDNSGTIQIVGKERPSSRWARETPGTISETEKSDGTDTSAQNSSSTMRHKHGKEDDNSVRRPRYVERRPRRS</sequence>
<feature type="region of interest" description="Disordered" evidence="2">
    <location>
        <begin position="257"/>
        <end position="367"/>
    </location>
</feature>
<dbReference type="VEuPathDB" id="FungiDB:ACLA_050680"/>
<dbReference type="Proteomes" id="UP000006701">
    <property type="component" value="Unassembled WGS sequence"/>
</dbReference>
<feature type="compositionally biased region" description="Basic residues" evidence="2">
    <location>
        <begin position="416"/>
        <end position="425"/>
    </location>
</feature>
<dbReference type="HOGENOM" id="CLU_008534_0_0_1"/>
<evidence type="ECO:0000313" key="3">
    <source>
        <dbReference type="EMBL" id="EAW10596.1"/>
    </source>
</evidence>
<dbReference type="KEGG" id="act:ACLA_050680"/>
<feature type="compositionally biased region" description="Polar residues" evidence="2">
    <location>
        <begin position="804"/>
        <end position="835"/>
    </location>
</feature>
<feature type="compositionally biased region" description="Polar residues" evidence="2">
    <location>
        <begin position="898"/>
        <end position="908"/>
    </location>
</feature>
<dbReference type="OrthoDB" id="10251744at2759"/>
<dbReference type="RefSeq" id="XP_001272022.1">
    <property type="nucleotide sequence ID" value="XM_001272021.1"/>
</dbReference>
<proteinExistence type="predicted"/>
<evidence type="ECO:0000256" key="1">
    <source>
        <dbReference type="SAM" id="Coils"/>
    </source>
</evidence>
<feature type="coiled-coil region" evidence="1">
    <location>
        <begin position="177"/>
        <end position="241"/>
    </location>
</feature>
<name>A1CI91_ASPCL</name>
<protein>
    <submittedName>
        <fullName evidence="3">Uncharacterized protein</fullName>
    </submittedName>
</protein>
<evidence type="ECO:0000313" key="4">
    <source>
        <dbReference type="Proteomes" id="UP000006701"/>
    </source>
</evidence>
<feature type="compositionally biased region" description="Basic and acidic residues" evidence="2">
    <location>
        <begin position="914"/>
        <end position="934"/>
    </location>
</feature>